<keyword evidence="10" id="KW-0496">Mitochondrion</keyword>
<dbReference type="Ensembl" id="ENSCINT00000023738.2">
    <property type="protein sequence ID" value="ENSCINP00000023492.2"/>
    <property type="gene ID" value="ENSCING00000012634.2"/>
</dbReference>
<dbReference type="CDD" id="cd06530">
    <property type="entry name" value="S26_SPase_I"/>
    <property type="match status" value="1"/>
</dbReference>
<accession>A0A1W5BIP5</accession>
<evidence type="ECO:0000313" key="15">
    <source>
        <dbReference type="Ensembl" id="ENSCINP00000023492.2"/>
    </source>
</evidence>
<keyword evidence="7" id="KW-0999">Mitochondrion inner membrane</keyword>
<protein>
    <recommendedName>
        <fullName evidence="4">Mitochondrial inner membrane protease subunit 2</fullName>
    </recommendedName>
    <alternativeName>
        <fullName evidence="12">IMP2-like protein</fullName>
    </alternativeName>
</protein>
<evidence type="ECO:0000256" key="1">
    <source>
        <dbReference type="ARBA" id="ARBA00004434"/>
    </source>
</evidence>
<evidence type="ECO:0000256" key="8">
    <source>
        <dbReference type="ARBA" id="ARBA00022801"/>
    </source>
</evidence>
<evidence type="ECO:0000256" key="6">
    <source>
        <dbReference type="ARBA" id="ARBA00022692"/>
    </source>
</evidence>
<dbReference type="InterPro" id="IPR000223">
    <property type="entry name" value="Pept_S26A_signal_pept_1"/>
</dbReference>
<dbReference type="EMBL" id="EAAA01000310">
    <property type="status" value="NOT_ANNOTATED_CDS"/>
    <property type="molecule type" value="Genomic_DNA"/>
</dbReference>
<keyword evidence="11" id="KW-0472">Membrane</keyword>
<gene>
    <name evidence="15" type="primary">LOC108950015</name>
</gene>
<dbReference type="GO" id="GO:0004252">
    <property type="term" value="F:serine-type endopeptidase activity"/>
    <property type="evidence" value="ECO:0007669"/>
    <property type="project" value="InterPro"/>
</dbReference>
<dbReference type="HOGENOM" id="CLU_028723_4_1_1"/>
<accession>F6WS92</accession>
<reference evidence="15" key="3">
    <citation type="submission" date="2025-08" db="UniProtKB">
        <authorList>
            <consortium name="Ensembl"/>
        </authorList>
    </citation>
    <scope>IDENTIFICATION</scope>
</reference>
<proteinExistence type="inferred from homology"/>
<dbReference type="InParanoid" id="F6WS92"/>
<dbReference type="STRING" id="7719.ENSCINP00000023492"/>
<dbReference type="GeneTree" id="ENSGT00550000075044"/>
<keyword evidence="16" id="KW-1185">Reference proteome</keyword>
<dbReference type="OrthoDB" id="9996127at2759"/>
<evidence type="ECO:0000259" key="14">
    <source>
        <dbReference type="Pfam" id="PF10502"/>
    </source>
</evidence>
<dbReference type="InterPro" id="IPR036286">
    <property type="entry name" value="LexA/Signal_pep-like_sf"/>
</dbReference>
<dbReference type="PRINTS" id="PR00727">
    <property type="entry name" value="LEADERPTASE"/>
</dbReference>
<dbReference type="SUPFAM" id="SSF51306">
    <property type="entry name" value="LexA/Signal peptidase"/>
    <property type="match status" value="1"/>
</dbReference>
<comment type="subunit">
    <text evidence="3">Heterodimer of 2 subunits, IMMPL1 and IMMPL2.</text>
</comment>
<dbReference type="GO" id="GO:0042720">
    <property type="term" value="C:mitochondrial inner membrane peptidase complex"/>
    <property type="evidence" value="ECO:0000318"/>
    <property type="project" value="GO_Central"/>
</dbReference>
<feature type="domain" description="Peptidase S26" evidence="14">
    <location>
        <begin position="42"/>
        <end position="130"/>
    </location>
</feature>
<keyword evidence="5" id="KW-0645">Protease</keyword>
<dbReference type="Gene3D" id="2.10.109.10">
    <property type="entry name" value="Umud Fragment, subunit A"/>
    <property type="match status" value="1"/>
</dbReference>
<dbReference type="InterPro" id="IPR037730">
    <property type="entry name" value="IMP2"/>
</dbReference>
<evidence type="ECO:0000256" key="11">
    <source>
        <dbReference type="ARBA" id="ARBA00023136"/>
    </source>
</evidence>
<dbReference type="AlphaFoldDB" id="F6WS92"/>
<keyword evidence="6" id="KW-0812">Transmembrane</keyword>
<keyword evidence="8" id="KW-0378">Hydrolase</keyword>
<feature type="active site" evidence="13">
    <location>
        <position position="119"/>
    </location>
</feature>
<dbReference type="GeneID" id="108950015"/>
<evidence type="ECO:0000256" key="4">
    <source>
        <dbReference type="ARBA" id="ARBA00013650"/>
    </source>
</evidence>
<comment type="similarity">
    <text evidence="2">Belongs to the peptidase S26 family. IMP2 subfamily.</text>
</comment>
<evidence type="ECO:0000256" key="13">
    <source>
        <dbReference type="PIRSR" id="PIRSR600223-1"/>
    </source>
</evidence>
<reference evidence="15" key="4">
    <citation type="submission" date="2025-09" db="UniProtKB">
        <authorList>
            <consortium name="Ensembl"/>
        </authorList>
    </citation>
    <scope>IDENTIFICATION</scope>
</reference>
<evidence type="ECO:0000313" key="16">
    <source>
        <dbReference type="Proteomes" id="UP000008144"/>
    </source>
</evidence>
<dbReference type="InterPro" id="IPR019533">
    <property type="entry name" value="Peptidase_S26"/>
</dbReference>
<evidence type="ECO:0000256" key="10">
    <source>
        <dbReference type="ARBA" id="ARBA00023128"/>
    </source>
</evidence>
<dbReference type="GO" id="GO:0006627">
    <property type="term" value="P:protein processing involved in protein targeting to mitochondrion"/>
    <property type="evidence" value="ECO:0000318"/>
    <property type="project" value="GO_Central"/>
</dbReference>
<sequence>MFNFHWNTFLHLTRKIHIHIGRRCQSTRSNETISNSASWSTMLMTAGFTCCFVSILDDKVVTYTMVSGSSMQPCLNPIGSKCNDRVLIDRSPKRNFKKLKRGELVIYRTTRNPDEVNIKRLVALEGDTVTTLGYKNRSVLVPTGHCWVEGDNHRFSDDSNVVGPVPLGLISGRATHIIYPPSRWESICRRFPHSRVKLNPCEEDTVSHLPDVICGIS</sequence>
<dbReference type="KEGG" id="cin:108950015"/>
<dbReference type="RefSeq" id="XP_026691304.1">
    <property type="nucleotide sequence ID" value="XM_026835503.1"/>
</dbReference>
<dbReference type="FunFam" id="2.10.109.10:FF:000005">
    <property type="entry name" value="Mitochondrial inner membrane protease subunit"/>
    <property type="match status" value="1"/>
</dbReference>
<comment type="subcellular location">
    <subcellularLocation>
        <location evidence="1">Mitochondrion inner membrane</location>
        <topology evidence="1">Single-pass membrane protein</topology>
    </subcellularLocation>
</comment>
<feature type="domain" description="Peptidase S26" evidence="14">
    <location>
        <begin position="136"/>
        <end position="178"/>
    </location>
</feature>
<evidence type="ECO:0000256" key="2">
    <source>
        <dbReference type="ARBA" id="ARBA00007066"/>
    </source>
</evidence>
<evidence type="ECO:0000256" key="5">
    <source>
        <dbReference type="ARBA" id="ARBA00022670"/>
    </source>
</evidence>
<keyword evidence="9" id="KW-1133">Transmembrane helix</keyword>
<organism evidence="15 16">
    <name type="scientific">Ciona intestinalis</name>
    <name type="common">Transparent sea squirt</name>
    <name type="synonym">Ascidia intestinalis</name>
    <dbReference type="NCBI Taxonomy" id="7719"/>
    <lineage>
        <taxon>Eukaryota</taxon>
        <taxon>Metazoa</taxon>
        <taxon>Chordata</taxon>
        <taxon>Tunicata</taxon>
        <taxon>Ascidiacea</taxon>
        <taxon>Phlebobranchia</taxon>
        <taxon>Cionidae</taxon>
        <taxon>Ciona</taxon>
    </lineage>
</organism>
<dbReference type="GO" id="GO:0006465">
    <property type="term" value="P:signal peptide processing"/>
    <property type="evidence" value="ECO:0007669"/>
    <property type="project" value="InterPro"/>
</dbReference>
<name>F6WS92_CIOIN</name>
<dbReference type="PANTHER" id="PTHR46041:SF2">
    <property type="entry name" value="MITOCHONDRIAL INNER MEMBRANE PROTEASE SUBUNIT 2"/>
    <property type="match status" value="1"/>
</dbReference>
<evidence type="ECO:0000256" key="9">
    <source>
        <dbReference type="ARBA" id="ARBA00022989"/>
    </source>
</evidence>
<reference evidence="16" key="1">
    <citation type="journal article" date="2002" name="Science">
        <title>The draft genome of Ciona intestinalis: insights into chordate and vertebrate origins.</title>
        <authorList>
            <person name="Dehal P."/>
            <person name="Satou Y."/>
            <person name="Campbell R.K."/>
            <person name="Chapman J."/>
            <person name="Degnan B."/>
            <person name="De Tomaso A."/>
            <person name="Davidson B."/>
            <person name="Di Gregorio A."/>
            <person name="Gelpke M."/>
            <person name="Goodstein D.M."/>
            <person name="Harafuji N."/>
            <person name="Hastings K.E."/>
            <person name="Ho I."/>
            <person name="Hotta K."/>
            <person name="Huang W."/>
            <person name="Kawashima T."/>
            <person name="Lemaire P."/>
            <person name="Martinez D."/>
            <person name="Meinertzhagen I.A."/>
            <person name="Necula S."/>
            <person name="Nonaka M."/>
            <person name="Putnam N."/>
            <person name="Rash S."/>
            <person name="Saiga H."/>
            <person name="Satake M."/>
            <person name="Terry A."/>
            <person name="Yamada L."/>
            <person name="Wang H.G."/>
            <person name="Awazu S."/>
            <person name="Azumi K."/>
            <person name="Boore J."/>
            <person name="Branno M."/>
            <person name="Chin-Bow S."/>
            <person name="DeSantis R."/>
            <person name="Doyle S."/>
            <person name="Francino P."/>
            <person name="Keys D.N."/>
            <person name="Haga S."/>
            <person name="Hayashi H."/>
            <person name="Hino K."/>
            <person name="Imai K.S."/>
            <person name="Inaba K."/>
            <person name="Kano S."/>
            <person name="Kobayashi K."/>
            <person name="Kobayashi M."/>
            <person name="Lee B.I."/>
            <person name="Makabe K.W."/>
            <person name="Manohar C."/>
            <person name="Matassi G."/>
            <person name="Medina M."/>
            <person name="Mochizuki Y."/>
            <person name="Mount S."/>
            <person name="Morishita T."/>
            <person name="Miura S."/>
            <person name="Nakayama A."/>
            <person name="Nishizaka S."/>
            <person name="Nomoto H."/>
            <person name="Ohta F."/>
            <person name="Oishi K."/>
            <person name="Rigoutsos I."/>
            <person name="Sano M."/>
            <person name="Sasaki A."/>
            <person name="Sasakura Y."/>
            <person name="Shoguchi E."/>
            <person name="Shin-i T."/>
            <person name="Spagnuolo A."/>
            <person name="Stainier D."/>
            <person name="Suzuki M.M."/>
            <person name="Tassy O."/>
            <person name="Takatori N."/>
            <person name="Tokuoka M."/>
            <person name="Yagi K."/>
            <person name="Yoshizaki F."/>
            <person name="Wada S."/>
            <person name="Zhang C."/>
            <person name="Hyatt P.D."/>
            <person name="Larimer F."/>
            <person name="Detter C."/>
            <person name="Doggett N."/>
            <person name="Glavina T."/>
            <person name="Hawkins T."/>
            <person name="Richardson P."/>
            <person name="Lucas S."/>
            <person name="Kohara Y."/>
            <person name="Levine M."/>
            <person name="Satoh N."/>
            <person name="Rokhsar D.S."/>
        </authorList>
    </citation>
    <scope>NUCLEOTIDE SEQUENCE [LARGE SCALE GENOMIC DNA]</scope>
</reference>
<reference evidence="15" key="2">
    <citation type="journal article" date="2008" name="Genome Biol.">
        <title>Improved genome assembly and evidence-based global gene model set for the chordate Ciona intestinalis: new insight into intron and operon populations.</title>
        <authorList>
            <person name="Satou Y."/>
            <person name="Mineta K."/>
            <person name="Ogasawara M."/>
            <person name="Sasakura Y."/>
            <person name="Shoguchi E."/>
            <person name="Ueno K."/>
            <person name="Yamada L."/>
            <person name="Matsumoto J."/>
            <person name="Wasserscheid J."/>
            <person name="Dewar K."/>
            <person name="Wiley G.B."/>
            <person name="Macmil S.L."/>
            <person name="Roe B.A."/>
            <person name="Zeller R.W."/>
            <person name="Hastings K.E."/>
            <person name="Lemaire P."/>
            <person name="Lindquist E."/>
            <person name="Endo T."/>
            <person name="Hotta K."/>
            <person name="Inaba K."/>
        </authorList>
    </citation>
    <scope>NUCLEOTIDE SEQUENCE [LARGE SCALE GENOMIC DNA]</scope>
    <source>
        <strain evidence="15">wild type</strain>
    </source>
</reference>
<dbReference type="FunCoup" id="F6WS92">
    <property type="interactions" value="3"/>
</dbReference>
<evidence type="ECO:0000256" key="3">
    <source>
        <dbReference type="ARBA" id="ARBA00011805"/>
    </source>
</evidence>
<dbReference type="Proteomes" id="UP000008144">
    <property type="component" value="Chromosome 1"/>
</dbReference>
<dbReference type="GO" id="GO:0004175">
    <property type="term" value="F:endopeptidase activity"/>
    <property type="evidence" value="ECO:0000318"/>
    <property type="project" value="GO_Central"/>
</dbReference>
<dbReference type="Pfam" id="PF10502">
    <property type="entry name" value="Peptidase_S26"/>
    <property type="match status" value="2"/>
</dbReference>
<evidence type="ECO:0000256" key="7">
    <source>
        <dbReference type="ARBA" id="ARBA00022792"/>
    </source>
</evidence>
<dbReference type="PANTHER" id="PTHR46041">
    <property type="entry name" value="MITOCHONDRIAL INNER MEMBRANE PROTEASE SUBUNIT 2"/>
    <property type="match status" value="1"/>
</dbReference>
<evidence type="ECO:0000256" key="12">
    <source>
        <dbReference type="ARBA" id="ARBA00032718"/>
    </source>
</evidence>
<feature type="active site" evidence="13">
    <location>
        <position position="70"/>
    </location>
</feature>